<name>A0A1Q3G5I3_PLUXY</name>
<evidence type="ECO:0000313" key="2">
    <source>
        <dbReference type="EMBL" id="JAV44801.1"/>
    </source>
</evidence>
<accession>A0A1Q3G5I3</accession>
<feature type="compositionally biased region" description="Low complexity" evidence="1">
    <location>
        <begin position="96"/>
        <end position="118"/>
    </location>
</feature>
<organism evidence="2">
    <name type="scientific">Plutella xylostella</name>
    <name type="common">Diamondback moth</name>
    <name type="synonym">Plutella maculipennis</name>
    <dbReference type="NCBI Taxonomy" id="51655"/>
    <lineage>
        <taxon>Eukaryota</taxon>
        <taxon>Metazoa</taxon>
        <taxon>Ecdysozoa</taxon>
        <taxon>Arthropoda</taxon>
        <taxon>Hexapoda</taxon>
        <taxon>Insecta</taxon>
        <taxon>Pterygota</taxon>
        <taxon>Neoptera</taxon>
        <taxon>Endopterygota</taxon>
        <taxon>Lepidoptera</taxon>
        <taxon>Glossata</taxon>
        <taxon>Ditrysia</taxon>
        <taxon>Yponomeutoidea</taxon>
        <taxon>Plutellidae</taxon>
        <taxon>Plutella</taxon>
    </lineage>
</organism>
<dbReference type="AlphaFoldDB" id="A0A1Q3G5I3"/>
<protein>
    <submittedName>
        <fullName evidence="2">Alcohol dehydrogenase-11</fullName>
    </submittedName>
</protein>
<dbReference type="EMBL" id="GEYN01000188">
    <property type="protein sequence ID" value="JAV44801.1"/>
    <property type="molecule type" value="Transcribed_RNA"/>
</dbReference>
<feature type="region of interest" description="Disordered" evidence="1">
    <location>
        <begin position="92"/>
        <end position="131"/>
    </location>
</feature>
<evidence type="ECO:0000256" key="1">
    <source>
        <dbReference type="SAM" id="MobiDB-lite"/>
    </source>
</evidence>
<proteinExistence type="predicted"/>
<reference evidence="2" key="1">
    <citation type="submission" date="2016-08" db="EMBL/GenBank/DDBJ databases">
        <title>Transcriptome of the diamond-back moth (Plutella xylostella).</title>
        <authorList>
            <person name="He P."/>
        </authorList>
    </citation>
    <scope>NUCLEOTIDE SEQUENCE</scope>
    <source>
        <strain evidence="2">Lab strain</strain>
        <tissue evidence="2">Multi</tissue>
    </source>
</reference>
<sequence length="131" mass="14655">MASVESSSKNGAATNLINKAPWTDEQGIGLKIYEGLVTFMEVLMLFTKMFLSWLHSAYRFIVPPEPKDVKGEIVLYSNLTTVIPEGVVRDHRRRPGSAPWWSAWTSTPTATRAPSSWSRPTRGSRIDMNAT</sequence>